<name>A0A7D9H1T8_DEKBR</name>
<proteinExistence type="predicted"/>
<dbReference type="AlphaFoldDB" id="A0A7D9H1T8"/>
<dbReference type="EMBL" id="CABFWN010000003">
    <property type="protein sequence ID" value="VUG18448.1"/>
    <property type="molecule type" value="Genomic_DNA"/>
</dbReference>
<dbReference type="Proteomes" id="UP000478008">
    <property type="component" value="Unassembled WGS sequence"/>
</dbReference>
<dbReference type="PANTHER" id="PTHR35020:SF2">
    <property type="entry name" value="N-ACETYLGLUCOSAMINE-INDUCED PROTEIN 1"/>
    <property type="match status" value="1"/>
</dbReference>
<organism evidence="1 2">
    <name type="scientific">Dekkera bruxellensis</name>
    <name type="common">Brettanomyces custersii</name>
    <dbReference type="NCBI Taxonomy" id="5007"/>
    <lineage>
        <taxon>Eukaryota</taxon>
        <taxon>Fungi</taxon>
        <taxon>Dikarya</taxon>
        <taxon>Ascomycota</taxon>
        <taxon>Saccharomycotina</taxon>
        <taxon>Pichiomycetes</taxon>
        <taxon>Pichiales</taxon>
        <taxon>Pichiaceae</taxon>
        <taxon>Brettanomyces</taxon>
    </lineage>
</organism>
<evidence type="ECO:0000313" key="2">
    <source>
        <dbReference type="Proteomes" id="UP000478008"/>
    </source>
</evidence>
<gene>
    <name evidence="1" type="ORF">DEBR0S3_11254G</name>
</gene>
<reference evidence="1 2" key="1">
    <citation type="submission" date="2019-07" db="EMBL/GenBank/DDBJ databases">
        <authorList>
            <person name="Friedrich A."/>
            <person name="Schacherer J."/>
        </authorList>
    </citation>
    <scope>NUCLEOTIDE SEQUENCE [LARGE SCALE GENOMIC DNA]</scope>
</reference>
<keyword evidence="2" id="KW-1185">Reference proteome</keyword>
<dbReference type="InterPro" id="IPR022036">
    <property type="entry name" value="DUF3605"/>
</dbReference>
<dbReference type="GO" id="GO:0006044">
    <property type="term" value="P:N-acetylglucosamine metabolic process"/>
    <property type="evidence" value="ECO:0007669"/>
    <property type="project" value="TreeGrafter"/>
</dbReference>
<dbReference type="GO" id="GO:0005737">
    <property type="term" value="C:cytoplasm"/>
    <property type="evidence" value="ECO:0007669"/>
    <property type="project" value="TreeGrafter"/>
</dbReference>
<dbReference type="Pfam" id="PF12239">
    <property type="entry name" value="DUF3605"/>
    <property type="match status" value="1"/>
</dbReference>
<sequence>MTVGYKPMSFSKVREIVDSGNIRELYRSPECMKKYNSFKKMLKDEGIDMTSRIVVEQLHWLPPSTSIRTPSNEIVEKIKPKDSTPFANEDDITIVTNSFPYYLEDGLVHLCAWVKFPMPPDPKSELGDISDEMKRLVNLYVKKTFVDHLGLSNDKVLWFKNWAALQSIKTIPHIHVILDHPDPKKVQALLQTGGIPIDYSTDFASKL</sequence>
<protein>
    <submittedName>
        <fullName evidence="1">DEBR0S3_11254g1_1</fullName>
    </submittedName>
</protein>
<evidence type="ECO:0000313" key="1">
    <source>
        <dbReference type="EMBL" id="VUG18448.1"/>
    </source>
</evidence>
<accession>A0A7D9H1T8</accession>
<dbReference type="PANTHER" id="PTHR35020">
    <property type="entry name" value="N-ACETYLGLUCOSAMINE-INDUCED PROTEIN 1"/>
    <property type="match status" value="1"/>
</dbReference>